<reference evidence="1" key="1">
    <citation type="submission" date="2019-08" db="EMBL/GenBank/DDBJ databases">
        <authorList>
            <person name="Kucharzyk K."/>
            <person name="Murdoch R.W."/>
            <person name="Higgins S."/>
            <person name="Loffler F."/>
        </authorList>
    </citation>
    <scope>NUCLEOTIDE SEQUENCE</scope>
</reference>
<evidence type="ECO:0000313" key="1">
    <source>
        <dbReference type="EMBL" id="MPM50346.1"/>
    </source>
</evidence>
<dbReference type="AlphaFoldDB" id="A0A645ABP5"/>
<gene>
    <name evidence="1" type="ORF">SDC9_97085</name>
</gene>
<sequence>MEGIHHVAAFARHIHGDSLRGLIAVHHCFDGLGNAHRVVGAAVAGDGDGSALILADDGLGRHHHLHVRHHVQRNGTARGRGDQHGTQRIQTLARVGLTPDHHIDLLAVYLEDRGGGAGELAAHGGADGGGGKPVLRGHVPPQRHIHLRHLIPGAGFQIHRVGYAVGNLL</sequence>
<comment type="caution">
    <text evidence="1">The sequence shown here is derived from an EMBL/GenBank/DDBJ whole genome shotgun (WGS) entry which is preliminary data.</text>
</comment>
<name>A0A645ABP5_9ZZZZ</name>
<organism evidence="1">
    <name type="scientific">bioreactor metagenome</name>
    <dbReference type="NCBI Taxonomy" id="1076179"/>
    <lineage>
        <taxon>unclassified sequences</taxon>
        <taxon>metagenomes</taxon>
        <taxon>ecological metagenomes</taxon>
    </lineage>
</organism>
<accession>A0A645ABP5</accession>
<dbReference type="EMBL" id="VSSQ01012927">
    <property type="protein sequence ID" value="MPM50346.1"/>
    <property type="molecule type" value="Genomic_DNA"/>
</dbReference>
<proteinExistence type="predicted"/>
<protein>
    <submittedName>
        <fullName evidence="1">Uncharacterized protein</fullName>
    </submittedName>
</protein>